<dbReference type="EMBL" id="PRFC01000064">
    <property type="protein sequence ID" value="PWV10938.1"/>
    <property type="molecule type" value="Genomic_DNA"/>
</dbReference>
<dbReference type="VEuPathDB" id="TriTrypDB:TCSYLVIO_007300"/>
<evidence type="ECO:0000256" key="1">
    <source>
        <dbReference type="SAM" id="MobiDB-lite"/>
    </source>
</evidence>
<dbReference type="VEuPathDB" id="TriTrypDB:TcG_05357"/>
<protein>
    <submittedName>
        <fullName evidence="2">Uncharacterized protein</fullName>
    </submittedName>
</protein>
<organism evidence="2 3">
    <name type="scientific">Trypanosoma cruzi</name>
    <dbReference type="NCBI Taxonomy" id="5693"/>
    <lineage>
        <taxon>Eukaryota</taxon>
        <taxon>Discoba</taxon>
        <taxon>Euglenozoa</taxon>
        <taxon>Kinetoplastea</taxon>
        <taxon>Metakinetoplastina</taxon>
        <taxon>Trypanosomatida</taxon>
        <taxon>Trypanosomatidae</taxon>
        <taxon>Trypanosoma</taxon>
        <taxon>Schizotrypanum</taxon>
    </lineage>
</organism>
<dbReference type="VEuPathDB" id="TriTrypDB:TCDM_00998"/>
<dbReference type="VEuPathDB" id="TriTrypDB:TcCL_ESM11516"/>
<dbReference type="VEuPathDB" id="TriTrypDB:TcBrA4_0037390"/>
<accession>A0A2V2WQN5</accession>
<dbReference type="VEuPathDB" id="TriTrypDB:C3747_64g102"/>
<dbReference type="VEuPathDB" id="TriTrypDB:BCY84_04479"/>
<dbReference type="AlphaFoldDB" id="A0A2V2WQN5"/>
<gene>
    <name evidence="2" type="ORF">C3747_64g102</name>
</gene>
<comment type="caution">
    <text evidence="2">The sequence shown here is derived from an EMBL/GenBank/DDBJ whole genome shotgun (WGS) entry which is preliminary data.</text>
</comment>
<dbReference type="VEuPathDB" id="TriTrypDB:C4B63_22g72"/>
<dbReference type="VEuPathDB" id="TriTrypDB:TcCLB.511425.40"/>
<dbReference type="VEuPathDB" id="TriTrypDB:Tc_MARK_6015"/>
<evidence type="ECO:0000313" key="3">
    <source>
        <dbReference type="Proteomes" id="UP000246078"/>
    </source>
</evidence>
<feature type="region of interest" description="Disordered" evidence="1">
    <location>
        <begin position="52"/>
        <end position="89"/>
    </location>
</feature>
<evidence type="ECO:0000313" key="2">
    <source>
        <dbReference type="EMBL" id="PWV10938.1"/>
    </source>
</evidence>
<dbReference type="VEuPathDB" id="TriTrypDB:ECC02_012730"/>
<proteinExistence type="predicted"/>
<name>A0A2V2WQN5_TRYCR</name>
<dbReference type="VEuPathDB" id="TriTrypDB:TcCLB.506479.10"/>
<feature type="compositionally biased region" description="Low complexity" evidence="1">
    <location>
        <begin position="66"/>
        <end position="81"/>
    </location>
</feature>
<reference evidence="2 3" key="1">
    <citation type="journal article" date="2018" name="Microb. Genom.">
        <title>Expanding an expanded genome: long-read sequencing of Trypanosoma cruzi.</title>
        <authorList>
            <person name="Berna L."/>
            <person name="Rodriguez M."/>
            <person name="Chiribao M.L."/>
            <person name="Parodi-Talice A."/>
            <person name="Pita S."/>
            <person name="Rijo G."/>
            <person name="Alvarez-Valin F."/>
            <person name="Robello C."/>
        </authorList>
    </citation>
    <scope>NUCLEOTIDE SEQUENCE [LARGE SCALE GENOMIC DNA]</scope>
    <source>
        <strain evidence="2 3">TCC</strain>
    </source>
</reference>
<dbReference type="Proteomes" id="UP000246078">
    <property type="component" value="Unassembled WGS sequence"/>
</dbReference>
<sequence>MGAFPSHDTPELFYTTFVPRPSTETQVEVCLVPLLPRFFNDTHKKAKRKLNDILSRRGTDPPPAAAAPSGTTTPGSATASANSRRAETTSGGPIVDCIIAFNDPFFLVKVKDAIISSDALLEDKPRIKKKLTTPDLPSASAAGSATEMNAPHHYQQQASQQSTSHSCPVPLLRPVPFAVCILDPINPSNESSSATSKSHSHLNRAQQTLAANSGNVLIIKGHRLQIVGFISCCLGRPVHLINPATFTKTQALGGGGTSVYSSHTGIGDSKKPSIPVVLDVIFDDVEAHGYLTESVVLLASLAFRKQFVNSSALYYPAEDRDVEASFDYYMERLQLRIVLQHNNYRELRMFYSQYALLDMIKELRMHETAPPHFSMYENHLGEYGLEVTFSNKFLGLWLRYVENKMRVDSVKGQHIRCNTIDFLQERQRLMQERHDSGAFLEEEEEDERLYGGSLLASTLKQWLLKGSQSVLQQQAQLAAAQQMMMYPPTSGTATTAANFWSHMPTMFMGAPPGWPTNVMPFNAAATPIPLMPGRQQQQQQQQFMFPGSRPQLQYASPQTTLPGASPFSSPPGLHVLSPATSSYGVAAAPGVPPQQILYVLPGGPIAQSSAMPHAPTATAAYPPGAAPPMYFAQPPTYGVPYSSYMFSQPPATAPAPPE</sequence>